<comment type="catalytic activity">
    <reaction evidence="1">
        <text>ATP + protein L-histidine = ADP + protein N-phospho-L-histidine.</text>
        <dbReference type="EC" id="2.7.13.3"/>
    </reaction>
</comment>
<evidence type="ECO:0000313" key="14">
    <source>
        <dbReference type="Proteomes" id="UP000266328"/>
    </source>
</evidence>
<dbReference type="Gene3D" id="3.30.565.10">
    <property type="entry name" value="Histidine kinase-like ATPase, C-terminal domain"/>
    <property type="match status" value="1"/>
</dbReference>
<dbReference type="PROSITE" id="PS50110">
    <property type="entry name" value="RESPONSE_REGULATORY"/>
    <property type="match status" value="1"/>
</dbReference>
<dbReference type="InterPro" id="IPR011006">
    <property type="entry name" value="CheY-like_superfamily"/>
</dbReference>
<dbReference type="PANTHER" id="PTHR43065">
    <property type="entry name" value="SENSOR HISTIDINE KINASE"/>
    <property type="match status" value="1"/>
</dbReference>
<keyword evidence="14" id="KW-1185">Reference proteome</keyword>
<dbReference type="InterPro" id="IPR003661">
    <property type="entry name" value="HisK_dim/P_dom"/>
</dbReference>
<dbReference type="SMART" id="SM00091">
    <property type="entry name" value="PAS"/>
    <property type="match status" value="2"/>
</dbReference>
<dbReference type="InterPro" id="IPR003594">
    <property type="entry name" value="HATPase_dom"/>
</dbReference>
<feature type="modified residue" description="4-aspartylphosphate" evidence="9">
    <location>
        <position position="763"/>
    </location>
</feature>
<evidence type="ECO:0000313" key="13">
    <source>
        <dbReference type="EMBL" id="RIE05975.1"/>
    </source>
</evidence>
<dbReference type="InterPro" id="IPR005467">
    <property type="entry name" value="His_kinase_dom"/>
</dbReference>
<dbReference type="SMART" id="SM00387">
    <property type="entry name" value="HATPase_c"/>
    <property type="match status" value="1"/>
</dbReference>
<dbReference type="PROSITE" id="PS50109">
    <property type="entry name" value="HIS_KIN"/>
    <property type="match status" value="1"/>
</dbReference>
<dbReference type="InterPro" id="IPR035965">
    <property type="entry name" value="PAS-like_dom_sf"/>
</dbReference>
<evidence type="ECO:0000256" key="5">
    <source>
        <dbReference type="ARBA" id="ARBA00022741"/>
    </source>
</evidence>
<dbReference type="Pfam" id="PF13426">
    <property type="entry name" value="PAS_9"/>
    <property type="match status" value="1"/>
</dbReference>
<evidence type="ECO:0000256" key="7">
    <source>
        <dbReference type="ARBA" id="ARBA00022840"/>
    </source>
</evidence>
<feature type="transmembrane region" description="Helical" evidence="10">
    <location>
        <begin position="163"/>
        <end position="180"/>
    </location>
</feature>
<dbReference type="Gene3D" id="1.10.287.130">
    <property type="match status" value="1"/>
</dbReference>
<feature type="domain" description="Response regulatory" evidence="12">
    <location>
        <begin position="712"/>
        <end position="826"/>
    </location>
</feature>
<sequence>MQHFTTPPAQTVYTRILDGRASPHVPHPHLSGLSPDAEPLKGWWSSHTRQISALQRRFAGYHIYVLTAGRAGRETSINTGRSVRREAVGTQYALHRIVALAAVAVLLLEPTSQVHATTPVSASPQLVVAANVYEPLAFPRDGHLVGFDVDLVNLGSDRLRTTLLVLGGIALVLLAVFLLASRERAARAARDRAAYYQQLFAAVPEPALLVDDADGQLRIEAVNGALCTLLARKDSDLLGATLGSIMFVGQADMSKTLTSLLDRSLTSTRWQFVASDRSLIPVEVMMSNLPGPSKRALIVARDLRDQLKAEQTVRTAYQQYHALFDEAPDPILILSNYVIAQANTAAGRVLGTTTEQLMGKIVPDISPAVQPDGRLSGDAMRTFEDQALAGQAQRFDWAFVTHDGRQVICEASLKSIPSAGASIVQGIFRDVTEQRLTEKRARQLEKELLQSQKMEAVGRLAGGIAHDFNNLMGGIMGHASLLRVDATEGTELYQGLDTIEHTARRAAELTHRLLSFSRNGTPTIADVDVGGVLADTLSIAMPGFDKRIVLVQSISPDLAYVPGDRTQLEEVILNLVINARDAMGHHDGTLTVDACNVIIDESFCTSHGVPVLPNGSYVQIRVSDTGCGLSPEARDHLFEPFFTTRPEGTGLGLSIVWRVVHDHGGTITVASVPNQGTTFTLYLPAVSRAEAQERARQTPIFGSLPRSIRGESVFIVDDEDVVRSVAVKVLSSLGYHVTDTADPVNALAIYKDSWRSIDLVLIDMMMPHMNGKDLFEKLREINPSVAAILMSGYDATDTPFTSTGFVAFIPKPYTLQELATRVRQSLSTPAARASNPSEEPTV</sequence>
<keyword evidence="6 13" id="KW-0418">Kinase</keyword>
<dbReference type="Gene3D" id="3.40.50.2300">
    <property type="match status" value="1"/>
</dbReference>
<dbReference type="NCBIfam" id="TIGR00229">
    <property type="entry name" value="sensory_box"/>
    <property type="match status" value="1"/>
</dbReference>
<keyword evidence="4" id="KW-0808">Transferase</keyword>
<dbReference type="PRINTS" id="PR00344">
    <property type="entry name" value="BCTRLSENSOR"/>
</dbReference>
<evidence type="ECO:0000256" key="9">
    <source>
        <dbReference type="PROSITE-ProRule" id="PRU00169"/>
    </source>
</evidence>
<evidence type="ECO:0000256" key="10">
    <source>
        <dbReference type="SAM" id="Phobius"/>
    </source>
</evidence>
<keyword evidence="8" id="KW-0902">Two-component regulatory system</keyword>
<keyword evidence="3 9" id="KW-0597">Phosphoprotein</keyword>
<evidence type="ECO:0000256" key="2">
    <source>
        <dbReference type="ARBA" id="ARBA00012438"/>
    </source>
</evidence>
<keyword evidence="10" id="KW-1133">Transmembrane helix</keyword>
<dbReference type="EC" id="2.7.13.3" evidence="2"/>
<keyword evidence="10" id="KW-0812">Transmembrane</keyword>
<keyword evidence="7" id="KW-0067">ATP-binding</keyword>
<dbReference type="SUPFAM" id="SSF47384">
    <property type="entry name" value="Homodimeric domain of signal transducing histidine kinase"/>
    <property type="match status" value="1"/>
</dbReference>
<evidence type="ECO:0000256" key="8">
    <source>
        <dbReference type="ARBA" id="ARBA00023012"/>
    </source>
</evidence>
<proteinExistence type="predicted"/>
<evidence type="ECO:0000256" key="1">
    <source>
        <dbReference type="ARBA" id="ARBA00000085"/>
    </source>
</evidence>
<dbReference type="CDD" id="cd00130">
    <property type="entry name" value="PAS"/>
    <property type="match status" value="1"/>
</dbReference>
<protein>
    <recommendedName>
        <fullName evidence="2">histidine kinase</fullName>
        <ecNumber evidence="2">2.7.13.3</ecNumber>
    </recommendedName>
</protein>
<dbReference type="Proteomes" id="UP000266328">
    <property type="component" value="Unassembled WGS sequence"/>
</dbReference>
<evidence type="ECO:0000256" key="3">
    <source>
        <dbReference type="ARBA" id="ARBA00022553"/>
    </source>
</evidence>
<dbReference type="SUPFAM" id="SSF52172">
    <property type="entry name" value="CheY-like"/>
    <property type="match status" value="1"/>
</dbReference>
<dbReference type="Pfam" id="PF00072">
    <property type="entry name" value="Response_reg"/>
    <property type="match status" value="1"/>
</dbReference>
<keyword evidence="5" id="KW-0547">Nucleotide-binding</keyword>
<organism evidence="13 14">
    <name type="scientific">Candidatus Cryosericum terrychapinii</name>
    <dbReference type="NCBI Taxonomy" id="2290919"/>
    <lineage>
        <taxon>Bacteria</taxon>
        <taxon>Pseudomonadati</taxon>
        <taxon>Caldisericota/Cryosericota group</taxon>
        <taxon>Candidatus Cryosericota</taxon>
        <taxon>Candidatus Cryosericia</taxon>
        <taxon>Candidatus Cryosericales</taxon>
        <taxon>Candidatus Cryosericaceae</taxon>
        <taxon>Candidatus Cryosericum</taxon>
    </lineage>
</organism>
<accession>A0A398CTM7</accession>
<evidence type="ECO:0000256" key="6">
    <source>
        <dbReference type="ARBA" id="ARBA00022777"/>
    </source>
</evidence>
<dbReference type="SUPFAM" id="SSF55785">
    <property type="entry name" value="PYP-like sensor domain (PAS domain)"/>
    <property type="match status" value="2"/>
</dbReference>
<dbReference type="SUPFAM" id="SSF55874">
    <property type="entry name" value="ATPase domain of HSP90 chaperone/DNA topoisomerase II/histidine kinase"/>
    <property type="match status" value="1"/>
</dbReference>
<dbReference type="SMART" id="SM00448">
    <property type="entry name" value="REC"/>
    <property type="match status" value="1"/>
</dbReference>
<dbReference type="Pfam" id="PF13188">
    <property type="entry name" value="PAS_8"/>
    <property type="match status" value="1"/>
</dbReference>
<dbReference type="InterPro" id="IPR000014">
    <property type="entry name" value="PAS"/>
</dbReference>
<dbReference type="PANTHER" id="PTHR43065:SF46">
    <property type="entry name" value="C4-DICARBOXYLATE TRANSPORT SENSOR PROTEIN DCTB"/>
    <property type="match status" value="1"/>
</dbReference>
<dbReference type="InterPro" id="IPR036890">
    <property type="entry name" value="HATPase_C_sf"/>
</dbReference>
<feature type="domain" description="Histidine kinase" evidence="11">
    <location>
        <begin position="463"/>
        <end position="687"/>
    </location>
</feature>
<evidence type="ECO:0000259" key="12">
    <source>
        <dbReference type="PROSITE" id="PS50110"/>
    </source>
</evidence>
<evidence type="ECO:0000259" key="11">
    <source>
        <dbReference type="PROSITE" id="PS50109"/>
    </source>
</evidence>
<dbReference type="EMBL" id="QXIS01000030">
    <property type="protein sequence ID" value="RIE05975.1"/>
    <property type="molecule type" value="Genomic_DNA"/>
</dbReference>
<dbReference type="CDD" id="cd00082">
    <property type="entry name" value="HisKA"/>
    <property type="match status" value="1"/>
</dbReference>
<keyword evidence="10" id="KW-0472">Membrane</keyword>
<dbReference type="InterPro" id="IPR004358">
    <property type="entry name" value="Sig_transdc_His_kin-like_C"/>
</dbReference>
<dbReference type="InterPro" id="IPR001789">
    <property type="entry name" value="Sig_transdc_resp-reg_receiver"/>
</dbReference>
<dbReference type="AlphaFoldDB" id="A0A398CTM7"/>
<name>A0A398CTM7_9BACT</name>
<gene>
    <name evidence="13" type="ORF">SMC7_04965</name>
</gene>
<dbReference type="SMART" id="SM00388">
    <property type="entry name" value="HisKA"/>
    <property type="match status" value="1"/>
</dbReference>
<dbReference type="Pfam" id="PF00512">
    <property type="entry name" value="HisKA"/>
    <property type="match status" value="1"/>
</dbReference>
<dbReference type="GO" id="GO:0000155">
    <property type="term" value="F:phosphorelay sensor kinase activity"/>
    <property type="evidence" value="ECO:0007669"/>
    <property type="project" value="InterPro"/>
</dbReference>
<dbReference type="GO" id="GO:0005524">
    <property type="term" value="F:ATP binding"/>
    <property type="evidence" value="ECO:0007669"/>
    <property type="project" value="UniProtKB-KW"/>
</dbReference>
<dbReference type="Gene3D" id="3.30.450.20">
    <property type="entry name" value="PAS domain"/>
    <property type="match status" value="2"/>
</dbReference>
<dbReference type="OrthoDB" id="9796100at2"/>
<dbReference type="InterPro" id="IPR036097">
    <property type="entry name" value="HisK_dim/P_sf"/>
</dbReference>
<reference evidence="13 14" key="1">
    <citation type="submission" date="2018-09" db="EMBL/GenBank/DDBJ databases">
        <title>Discovery and Ecogenomic Context for Candidatus Cryosericales, a Global Caldiserica Order Active in Thawing Permafrost.</title>
        <authorList>
            <person name="Martinez M.A."/>
            <person name="Woodcroft B.J."/>
            <person name="Ignacio Espinoza J.C."/>
            <person name="Zayed A."/>
            <person name="Singleton C.M."/>
            <person name="Boyd J."/>
            <person name="Li Y.-F."/>
            <person name="Purvine S."/>
            <person name="Maughan H."/>
            <person name="Hodgkins S.B."/>
            <person name="Anderson D."/>
            <person name="Sederholm M."/>
            <person name="Temperton B."/>
            <person name="Saleska S.R."/>
            <person name="Tyson G.W."/>
            <person name="Rich V.I."/>
        </authorList>
    </citation>
    <scope>NUCLEOTIDE SEQUENCE [LARGE SCALE GENOMIC DNA]</scope>
    <source>
        <strain evidence="13 14">SMC7</strain>
    </source>
</reference>
<dbReference type="Pfam" id="PF02518">
    <property type="entry name" value="HATPase_c"/>
    <property type="match status" value="1"/>
</dbReference>
<dbReference type="CDD" id="cd00156">
    <property type="entry name" value="REC"/>
    <property type="match status" value="1"/>
</dbReference>
<comment type="caution">
    <text evidence="13">The sequence shown here is derived from an EMBL/GenBank/DDBJ whole genome shotgun (WGS) entry which is preliminary data.</text>
</comment>
<evidence type="ECO:0000256" key="4">
    <source>
        <dbReference type="ARBA" id="ARBA00022679"/>
    </source>
</evidence>